<evidence type="ECO:0000313" key="2">
    <source>
        <dbReference type="EMBL" id="MBD1388023.1"/>
    </source>
</evidence>
<keyword evidence="3" id="KW-1185">Reference proteome</keyword>
<proteinExistence type="predicted"/>
<keyword evidence="1" id="KW-0812">Transmembrane</keyword>
<keyword evidence="1" id="KW-1133">Transmembrane helix</keyword>
<reference evidence="2" key="1">
    <citation type="submission" date="2020-09" db="EMBL/GenBank/DDBJ databases">
        <title>A novel bacterium of genus Neiella, isolated from South China Sea.</title>
        <authorList>
            <person name="Huang H."/>
            <person name="Mo K."/>
            <person name="Hu Y."/>
        </authorList>
    </citation>
    <scope>NUCLEOTIDE SEQUENCE</scope>
    <source>
        <strain evidence="2">HB171785</strain>
    </source>
</reference>
<sequence length="92" mass="11081">MKASTFSRYVDQFGLPVIERQHRRGFRQFLVLWISIFVVMAIVTFSNWSLGFPSPVWLTLNGLIVMAFFGCAYQRYQIHRHIRQYRQDDQRH</sequence>
<dbReference type="EMBL" id="JACXAF010000001">
    <property type="protein sequence ID" value="MBD1388023.1"/>
    <property type="molecule type" value="Genomic_DNA"/>
</dbReference>
<dbReference type="AlphaFoldDB" id="A0A8J6UI35"/>
<dbReference type="Proteomes" id="UP000638014">
    <property type="component" value="Unassembled WGS sequence"/>
</dbReference>
<accession>A0A8J6UI35</accession>
<comment type="caution">
    <text evidence="2">The sequence shown here is derived from an EMBL/GenBank/DDBJ whole genome shotgun (WGS) entry which is preliminary data.</text>
</comment>
<feature type="transmembrane region" description="Helical" evidence="1">
    <location>
        <begin position="56"/>
        <end position="76"/>
    </location>
</feature>
<dbReference type="RefSeq" id="WP_191143142.1">
    <property type="nucleotide sequence ID" value="NZ_JACXAF010000001.1"/>
</dbReference>
<evidence type="ECO:0000256" key="1">
    <source>
        <dbReference type="SAM" id="Phobius"/>
    </source>
</evidence>
<keyword evidence="1" id="KW-0472">Membrane</keyword>
<name>A0A8J6UI35_9GAMM</name>
<gene>
    <name evidence="2" type="ORF">IC617_01135</name>
</gene>
<evidence type="ECO:0000313" key="3">
    <source>
        <dbReference type="Proteomes" id="UP000638014"/>
    </source>
</evidence>
<protein>
    <submittedName>
        <fullName evidence="2">Uncharacterized protein</fullName>
    </submittedName>
</protein>
<organism evidence="2 3">
    <name type="scientific">Neiella litorisoli</name>
    <dbReference type="NCBI Taxonomy" id="2771431"/>
    <lineage>
        <taxon>Bacteria</taxon>
        <taxon>Pseudomonadati</taxon>
        <taxon>Pseudomonadota</taxon>
        <taxon>Gammaproteobacteria</taxon>
        <taxon>Alteromonadales</taxon>
        <taxon>Echinimonadaceae</taxon>
        <taxon>Neiella</taxon>
    </lineage>
</organism>
<feature type="transmembrane region" description="Helical" evidence="1">
    <location>
        <begin position="29"/>
        <end position="50"/>
    </location>
</feature>